<dbReference type="STRING" id="1747903.ASR47_1005272"/>
<dbReference type="SMART" id="SM00267">
    <property type="entry name" value="GGDEF"/>
    <property type="match status" value="1"/>
</dbReference>
<dbReference type="Pfam" id="PF00990">
    <property type="entry name" value="GGDEF"/>
    <property type="match status" value="1"/>
</dbReference>
<dbReference type="Gene3D" id="3.30.450.20">
    <property type="entry name" value="PAS domain"/>
    <property type="match status" value="2"/>
</dbReference>
<dbReference type="CDD" id="cd12914">
    <property type="entry name" value="PDC1_DGC_like"/>
    <property type="match status" value="1"/>
</dbReference>
<dbReference type="InterPro" id="IPR029787">
    <property type="entry name" value="Nucleotide_cyclase"/>
</dbReference>
<dbReference type="InterPro" id="IPR000160">
    <property type="entry name" value="GGDEF_dom"/>
</dbReference>
<evidence type="ECO:0000313" key="4">
    <source>
        <dbReference type="Proteomes" id="UP000092713"/>
    </source>
</evidence>
<keyword evidence="1" id="KW-0812">Transmembrane</keyword>
<feature type="transmembrane region" description="Helical" evidence="1">
    <location>
        <begin position="30"/>
        <end position="51"/>
    </location>
</feature>
<dbReference type="SUPFAM" id="SSF55073">
    <property type="entry name" value="Nucleotide cyclase"/>
    <property type="match status" value="1"/>
</dbReference>
<dbReference type="EMBL" id="LOCQ01000058">
    <property type="protein sequence ID" value="OBV38318.1"/>
    <property type="molecule type" value="Genomic_DNA"/>
</dbReference>
<dbReference type="AlphaFoldDB" id="A0A1A7C1X8"/>
<dbReference type="InterPro" id="IPR043128">
    <property type="entry name" value="Rev_trsase/Diguanyl_cyclase"/>
</dbReference>
<dbReference type="NCBIfam" id="TIGR00229">
    <property type="entry name" value="sensory_box"/>
    <property type="match status" value="1"/>
</dbReference>
<dbReference type="CDD" id="cd01949">
    <property type="entry name" value="GGDEF"/>
    <property type="match status" value="1"/>
</dbReference>
<keyword evidence="1" id="KW-1133">Transmembrane helix</keyword>
<dbReference type="InterPro" id="IPR000014">
    <property type="entry name" value="PAS"/>
</dbReference>
<dbReference type="Proteomes" id="UP000092713">
    <property type="component" value="Unassembled WGS sequence"/>
</dbReference>
<evidence type="ECO:0000256" key="1">
    <source>
        <dbReference type="SAM" id="Phobius"/>
    </source>
</evidence>
<dbReference type="NCBIfam" id="TIGR00254">
    <property type="entry name" value="GGDEF"/>
    <property type="match status" value="1"/>
</dbReference>
<dbReference type="InterPro" id="IPR052163">
    <property type="entry name" value="DGC-Regulatory_Protein"/>
</dbReference>
<dbReference type="Pfam" id="PF08448">
    <property type="entry name" value="PAS_4"/>
    <property type="match status" value="1"/>
</dbReference>
<dbReference type="PATRIC" id="fig|1747903.4.peg.1865"/>
<accession>A0A1A7C1X8</accession>
<protein>
    <submittedName>
        <fullName evidence="3">PAS domain S-box-containing protein/diguanylate cyclase (GGDEF) domain-containing protein</fullName>
    </submittedName>
</protein>
<reference evidence="3 4" key="1">
    <citation type="submission" date="2016-04" db="EMBL/GenBank/DDBJ databases">
        <title>Draft genome sequence of Janthinobacterium psychrotolerans sp. nov., isolated from freshwater sediments in Denmark.</title>
        <authorList>
            <person name="Gong X."/>
            <person name="Skrivergaard S."/>
            <person name="Korsgaard B.S."/>
            <person name="Schreiber L."/>
            <person name="Marshall I.P."/>
            <person name="Finster K."/>
            <person name="Schramm A."/>
        </authorList>
    </citation>
    <scope>NUCLEOTIDE SEQUENCE [LARGE SCALE GENOMIC DNA]</scope>
    <source>
        <strain evidence="3 4">S3-2</strain>
    </source>
</reference>
<sequence>MPFQTVTPDTPRAPASRFGKLLRLSTDTHFSLPLFVLLLLAAIWGSTLRIIGAEHVGAKKALHDSVRELMDTYEAQVARNIGDIDQTLKVVAYAVSLKGADGALPELKRQDLLPPAMIFTVAIADRSGRVIASSPAAVSRSLAGQDYFQHHATHPGDRTNVSAPLPDRAGGAPVLHFTRRLDDAAGRFNGIVMVQVDPAYFTSGYERSRQGEHGLLAIYGADGRARAFRVGAREGWQGAAPSLAGLRAQPAWDGVARETLVQPALGGRLSVVVGLGREEQMAQFMHHRQANVVLAAAASAVLLLFATMAWAWLWQRAKAQRLMRRAQATYAAAAEANLDAFFMLHSLRDKEGAVIDFQVTTANSRAESMTGKSKLEMQGASLSRLLPLSLSNGLFDQLKRVTEERAVHEEEWENDRAEAHARWLHLQLVGVEDGVVAIVRDITDRKQAEARILTMAMYDGLTGLPNRSLTMQRLELAVEQARDSGGTLLVCFIDLDGFKQVNDGLGHQAGDELLKITAGRMRQCVRQHDTVGRLGGDEFVLILPWRRDDTAAARALLGQLLAAVTQPLTLAGQQAQISCSIGVAMYERDGDSADKLLMHADAAMYRAKSAGKNNFQFYEAGVGHSGK</sequence>
<gene>
    <name evidence="3" type="ORF">ASR47_1005272</name>
</gene>
<feature type="transmembrane region" description="Helical" evidence="1">
    <location>
        <begin position="290"/>
        <end position="314"/>
    </location>
</feature>
<name>A0A1A7C1X8_9BURK</name>
<dbReference type="RefSeq" id="WP_065309174.1">
    <property type="nucleotide sequence ID" value="NZ_LOCQ01000058.1"/>
</dbReference>
<dbReference type="PROSITE" id="PS50887">
    <property type="entry name" value="GGDEF"/>
    <property type="match status" value="1"/>
</dbReference>
<dbReference type="InterPro" id="IPR035965">
    <property type="entry name" value="PAS-like_dom_sf"/>
</dbReference>
<feature type="domain" description="GGDEF" evidence="2">
    <location>
        <begin position="486"/>
        <end position="620"/>
    </location>
</feature>
<comment type="caution">
    <text evidence="3">The sequence shown here is derived from an EMBL/GenBank/DDBJ whole genome shotgun (WGS) entry which is preliminary data.</text>
</comment>
<dbReference type="InterPro" id="IPR013656">
    <property type="entry name" value="PAS_4"/>
</dbReference>
<keyword evidence="1" id="KW-0472">Membrane</keyword>
<dbReference type="OrthoDB" id="9813903at2"/>
<dbReference type="SUPFAM" id="SSF55785">
    <property type="entry name" value="PYP-like sensor domain (PAS domain)"/>
    <property type="match status" value="1"/>
</dbReference>
<evidence type="ECO:0000259" key="2">
    <source>
        <dbReference type="PROSITE" id="PS50887"/>
    </source>
</evidence>
<dbReference type="PANTHER" id="PTHR46663:SF3">
    <property type="entry name" value="SLL0267 PROTEIN"/>
    <property type="match status" value="1"/>
</dbReference>
<dbReference type="Gene3D" id="3.30.70.270">
    <property type="match status" value="1"/>
</dbReference>
<keyword evidence="4" id="KW-1185">Reference proteome</keyword>
<dbReference type="GO" id="GO:0003824">
    <property type="term" value="F:catalytic activity"/>
    <property type="evidence" value="ECO:0007669"/>
    <property type="project" value="UniProtKB-ARBA"/>
</dbReference>
<organism evidence="3 4">
    <name type="scientific">Janthinobacterium psychrotolerans</name>
    <dbReference type="NCBI Taxonomy" id="1747903"/>
    <lineage>
        <taxon>Bacteria</taxon>
        <taxon>Pseudomonadati</taxon>
        <taxon>Pseudomonadota</taxon>
        <taxon>Betaproteobacteria</taxon>
        <taxon>Burkholderiales</taxon>
        <taxon>Oxalobacteraceae</taxon>
        <taxon>Janthinobacterium</taxon>
    </lineage>
</organism>
<evidence type="ECO:0000313" key="3">
    <source>
        <dbReference type="EMBL" id="OBV38318.1"/>
    </source>
</evidence>
<dbReference type="PANTHER" id="PTHR46663">
    <property type="entry name" value="DIGUANYLATE CYCLASE DGCT-RELATED"/>
    <property type="match status" value="1"/>
</dbReference>
<dbReference type="FunFam" id="3.30.70.270:FF:000001">
    <property type="entry name" value="Diguanylate cyclase domain protein"/>
    <property type="match status" value="1"/>
</dbReference>
<proteinExistence type="predicted"/>